<comment type="caution">
    <text evidence="1">The sequence shown here is derived from an EMBL/GenBank/DDBJ whole genome shotgun (WGS) entry which is preliminary data.</text>
</comment>
<organism evidence="1">
    <name type="scientific">Geobacter metallireducens</name>
    <dbReference type="NCBI Taxonomy" id="28232"/>
    <lineage>
        <taxon>Bacteria</taxon>
        <taxon>Pseudomonadati</taxon>
        <taxon>Thermodesulfobacteriota</taxon>
        <taxon>Desulfuromonadia</taxon>
        <taxon>Geobacterales</taxon>
        <taxon>Geobacteraceae</taxon>
        <taxon>Geobacter</taxon>
    </lineage>
</organism>
<name>A0A831TXT9_GEOME</name>
<dbReference type="AlphaFoldDB" id="A0A831TXT9"/>
<sequence length="792" mass="86952">MNNQAPFLDVRSFMAEEGGRDIIDREVSIPPVSPFLSFYEAEGGGGPMDPEAEEYVAFLNELHDEEFDEALSSLADEAAAIYEARFAHEQEDPQTIGYQAERLLTQHFAPLAAEAETMFGTLARELGRRDLMALGDNEIETLVDGYQTSVELTPNFEEFLGKLKKAVKKVASKAVDLARKGISAAAKLGLGPILEKLKALVRPLLKRVIQTAIGKLPVQLQPMARKLAERLPFLKELEESYETAPQDAELGQAAGIQHEFNQQVATLLFAPTEVEQDLEVARVLTEQQTSDTYPLPELDRARERFTENLRGLREGEDPTPHVENFVPAILPALKIGIRLVGRKKVVNFLAGFLGKLIQKFVGPQHAPSLSQAIVDAGLRLIHLEASAEDESKAAASAVAATVEETVRRVAAAPEYVLDNQELLEGYALEAFEQAAAANLPPVLPAEIYKKRPDLAEGRKLRGAWIMMPRGPRKRFKKFSRKIPVLLAPHKVAALETFEGVPVDEFLEEQLGLAPGEEVEAFVHLYEAIPGTRLSDVARQEETIPTLDAAGGLGQLHPLTREAAALLLGEPELGRDGAPRSGGDPRSPQAGQRFYYLEIPGKRPLMVPEPGGKAKARRPTRTRLILDFPRNEIRIRLFLSEIRAQEIAVKLRQHAHIGTVAARLGRILERGLGKALAGGFGRLKIIHEAVTPDQWLGALRRLPSFVPQILMGRLQEWILKGLIDHLKQRTGEFIKAADDTADGVTLVITLGNPPGFPQLRQALKGKVLSPASLKMADGAPQVKISVTPGYSHE</sequence>
<gene>
    <name evidence="1" type="ORF">ENQ87_04410</name>
</gene>
<proteinExistence type="predicted"/>
<evidence type="ECO:0000313" key="1">
    <source>
        <dbReference type="EMBL" id="HEN41611.1"/>
    </source>
</evidence>
<dbReference type="EMBL" id="DSOV01000014">
    <property type="protein sequence ID" value="HEN41611.1"/>
    <property type="molecule type" value="Genomic_DNA"/>
</dbReference>
<protein>
    <submittedName>
        <fullName evidence="1">Uncharacterized protein</fullName>
    </submittedName>
</protein>
<reference evidence="1" key="1">
    <citation type="journal article" date="2020" name="mSystems">
        <title>Genome- and Community-Level Interaction Insights into Carbon Utilization and Element Cycling Functions of Hydrothermarchaeota in Hydrothermal Sediment.</title>
        <authorList>
            <person name="Zhou Z."/>
            <person name="Liu Y."/>
            <person name="Xu W."/>
            <person name="Pan J."/>
            <person name="Luo Z.H."/>
            <person name="Li M."/>
        </authorList>
    </citation>
    <scope>NUCLEOTIDE SEQUENCE [LARGE SCALE GENOMIC DNA]</scope>
    <source>
        <strain evidence="1">SpSt-349</strain>
    </source>
</reference>
<accession>A0A831TXT9</accession>